<organism evidence="1 2">
    <name type="scientific">Prevotella corporis</name>
    <dbReference type="NCBI Taxonomy" id="28128"/>
    <lineage>
        <taxon>Bacteria</taxon>
        <taxon>Pseudomonadati</taxon>
        <taxon>Bacteroidota</taxon>
        <taxon>Bacteroidia</taxon>
        <taxon>Bacteroidales</taxon>
        <taxon>Prevotellaceae</taxon>
        <taxon>Prevotella</taxon>
    </lineage>
</organism>
<dbReference type="AlphaFoldDB" id="A0A133PS16"/>
<keyword evidence="2" id="KW-1185">Reference proteome</keyword>
<dbReference type="PATRIC" id="fig|28128.5.peg.2983"/>
<evidence type="ECO:0000313" key="1">
    <source>
        <dbReference type="EMBL" id="KXA31611.1"/>
    </source>
</evidence>
<evidence type="ECO:0000313" key="2">
    <source>
        <dbReference type="Proteomes" id="UP000070533"/>
    </source>
</evidence>
<reference evidence="2" key="1">
    <citation type="submission" date="2016-01" db="EMBL/GenBank/DDBJ databases">
        <authorList>
            <person name="Mitreva M."/>
            <person name="Pepin K.H."/>
            <person name="Mihindukulasuriya K.A."/>
            <person name="Fulton R."/>
            <person name="Fronick C."/>
            <person name="O'Laughlin M."/>
            <person name="Miner T."/>
            <person name="Herter B."/>
            <person name="Rosa B.A."/>
            <person name="Cordes M."/>
            <person name="Tomlinson C."/>
            <person name="Wollam A."/>
            <person name="Palsikar V.B."/>
            <person name="Mardis E.R."/>
            <person name="Wilson R.K."/>
        </authorList>
    </citation>
    <scope>NUCLEOTIDE SEQUENCE [LARGE SCALE GENOMIC DNA]</scope>
    <source>
        <strain evidence="2">MJR7716</strain>
    </source>
</reference>
<gene>
    <name evidence="1" type="ORF">HMPREF3226_02894</name>
</gene>
<dbReference type="STRING" id="28128.HMPREF3226_02894"/>
<accession>A0A133PS16</accession>
<protein>
    <submittedName>
        <fullName evidence="1">Uncharacterized protein</fullName>
    </submittedName>
</protein>
<proteinExistence type="predicted"/>
<sequence length="44" mass="5134">MLKEIAFPLKIAIHRVSDPNGDTKYVLVIQMKVKHLFLCLTFDF</sequence>
<dbReference type="EMBL" id="LRQG01000272">
    <property type="protein sequence ID" value="KXA31611.1"/>
    <property type="molecule type" value="Genomic_DNA"/>
</dbReference>
<comment type="caution">
    <text evidence="1">The sequence shown here is derived from an EMBL/GenBank/DDBJ whole genome shotgun (WGS) entry which is preliminary data.</text>
</comment>
<dbReference type="Proteomes" id="UP000070533">
    <property type="component" value="Unassembled WGS sequence"/>
</dbReference>
<name>A0A133PS16_9BACT</name>